<protein>
    <submittedName>
        <fullName evidence="1">17082_t:CDS:1</fullName>
    </submittedName>
</protein>
<reference evidence="1" key="1">
    <citation type="submission" date="2021-06" db="EMBL/GenBank/DDBJ databases">
        <authorList>
            <person name="Kallberg Y."/>
            <person name="Tangrot J."/>
            <person name="Rosling A."/>
        </authorList>
    </citation>
    <scope>NUCLEOTIDE SEQUENCE</scope>
    <source>
        <strain evidence="1">28 12/20/2015</strain>
    </source>
</reference>
<keyword evidence="2" id="KW-1185">Reference proteome</keyword>
<proteinExistence type="predicted"/>
<gene>
    <name evidence="1" type="ORF">SPELUC_LOCUS17626</name>
</gene>
<dbReference type="Proteomes" id="UP000789366">
    <property type="component" value="Unassembled WGS sequence"/>
</dbReference>
<name>A0ACA9RJD5_9GLOM</name>
<dbReference type="EMBL" id="CAJVPW010074159">
    <property type="protein sequence ID" value="CAG8795929.1"/>
    <property type="molecule type" value="Genomic_DNA"/>
</dbReference>
<evidence type="ECO:0000313" key="2">
    <source>
        <dbReference type="Proteomes" id="UP000789366"/>
    </source>
</evidence>
<evidence type="ECO:0000313" key="1">
    <source>
        <dbReference type="EMBL" id="CAG8795929.1"/>
    </source>
</evidence>
<comment type="caution">
    <text evidence="1">The sequence shown here is derived from an EMBL/GenBank/DDBJ whole genome shotgun (WGS) entry which is preliminary data.</text>
</comment>
<sequence>SGQELPRSNQGYTPNNKKNRNNDLEETYPINIPRWGESTTGLEFEKEDNREVYNWYDSHKAPPTYPTISKWLDRLDAKEYDFGELYVPLSNQGQGTA</sequence>
<organism evidence="1 2">
    <name type="scientific">Cetraspora pellucida</name>
    <dbReference type="NCBI Taxonomy" id="1433469"/>
    <lineage>
        <taxon>Eukaryota</taxon>
        <taxon>Fungi</taxon>
        <taxon>Fungi incertae sedis</taxon>
        <taxon>Mucoromycota</taxon>
        <taxon>Glomeromycotina</taxon>
        <taxon>Glomeromycetes</taxon>
        <taxon>Diversisporales</taxon>
        <taxon>Gigasporaceae</taxon>
        <taxon>Cetraspora</taxon>
    </lineage>
</organism>
<feature type="non-terminal residue" evidence="1">
    <location>
        <position position="1"/>
    </location>
</feature>
<accession>A0ACA9RJD5</accession>
<feature type="non-terminal residue" evidence="1">
    <location>
        <position position="97"/>
    </location>
</feature>